<dbReference type="Pfam" id="PF07369">
    <property type="entry name" value="DUF1488"/>
    <property type="match status" value="1"/>
</dbReference>
<gene>
    <name evidence="1" type="ORF">HAP41_0000034790</name>
</gene>
<name>A0A8T5VAE1_9BRAD</name>
<reference evidence="1 2" key="1">
    <citation type="journal article" date="2017" name="Syst. Appl. Microbiol.">
        <title>Soybeans inoculated with root zone soils of Canadian native legumes harbour diverse and novel Bradyrhizobium spp. that possess agricultural potential.</title>
        <authorList>
            <person name="Bromfield E.S.P."/>
            <person name="Cloutier S."/>
            <person name="Tambong J.T."/>
            <person name="Tran Thi T.V."/>
        </authorList>
    </citation>
    <scope>NUCLEOTIDE SEQUENCE [LARGE SCALE GENOMIC DNA]</scope>
    <source>
        <strain evidence="1 2">1S5</strain>
    </source>
</reference>
<protein>
    <submittedName>
        <fullName evidence="1">DUF1488 domain-containing protein</fullName>
    </submittedName>
</protein>
<proteinExistence type="predicted"/>
<sequence>MIEFPNYSRSYDRTRHAVRFWGYDSALEASFFIEEDALRRLQPDAQPNNESGFLNAFDSNRDVICAAAARVYVRGSRGSYDLVAANF</sequence>
<dbReference type="Proteomes" id="UP000551709">
    <property type="component" value="Chromosome"/>
</dbReference>
<accession>A0A8T5VAE1</accession>
<dbReference type="RefSeq" id="WP_166088265.1">
    <property type="nucleotide sequence ID" value="NZ_CP096251.1"/>
</dbReference>
<evidence type="ECO:0000313" key="2">
    <source>
        <dbReference type="Proteomes" id="UP000551709"/>
    </source>
</evidence>
<organism evidence="1 2">
    <name type="scientific">Bradyrhizobium barranii subsp. apii</name>
    <dbReference type="NCBI Taxonomy" id="2819348"/>
    <lineage>
        <taxon>Bacteria</taxon>
        <taxon>Pseudomonadati</taxon>
        <taxon>Pseudomonadota</taxon>
        <taxon>Alphaproteobacteria</taxon>
        <taxon>Hyphomicrobiales</taxon>
        <taxon>Nitrobacteraceae</taxon>
        <taxon>Bradyrhizobium</taxon>
        <taxon>Bradyrhizobium barranii</taxon>
    </lineage>
</organism>
<dbReference type="InterPro" id="IPR009962">
    <property type="entry name" value="DUF1488"/>
</dbReference>
<evidence type="ECO:0000313" key="1">
    <source>
        <dbReference type="EMBL" id="UPT85440.1"/>
    </source>
</evidence>
<dbReference type="EMBL" id="CP096255">
    <property type="protein sequence ID" value="UPT85440.1"/>
    <property type="molecule type" value="Genomic_DNA"/>
</dbReference>
<dbReference type="AlphaFoldDB" id="A0A8T5VAE1"/>